<dbReference type="AlphaFoldDB" id="A0A895YKB0"/>
<dbReference type="KEGG" id="nhy:JQS43_09420"/>
<name>A0A895YKB0_9ACTN</name>
<keyword evidence="3" id="KW-1003">Cell membrane</keyword>
<dbReference type="SUPFAM" id="SSF161098">
    <property type="entry name" value="MetI-like"/>
    <property type="match status" value="1"/>
</dbReference>
<comment type="similarity">
    <text evidence="7">Belongs to the binding-protein-dependent transport system permease family.</text>
</comment>
<evidence type="ECO:0000256" key="5">
    <source>
        <dbReference type="ARBA" id="ARBA00022989"/>
    </source>
</evidence>
<dbReference type="InterPro" id="IPR000515">
    <property type="entry name" value="MetI-like"/>
</dbReference>
<dbReference type="PANTHER" id="PTHR30193:SF37">
    <property type="entry name" value="INNER MEMBRANE ABC TRANSPORTER PERMEASE PROTEIN YCJO"/>
    <property type="match status" value="1"/>
</dbReference>
<evidence type="ECO:0000313" key="11">
    <source>
        <dbReference type="Proteomes" id="UP000662857"/>
    </source>
</evidence>
<feature type="transmembrane region" description="Helical" evidence="7">
    <location>
        <begin position="241"/>
        <end position="262"/>
    </location>
</feature>
<evidence type="ECO:0000256" key="7">
    <source>
        <dbReference type="RuleBase" id="RU363032"/>
    </source>
</evidence>
<evidence type="ECO:0000256" key="4">
    <source>
        <dbReference type="ARBA" id="ARBA00022692"/>
    </source>
</evidence>
<feature type="transmembrane region" description="Helical" evidence="7">
    <location>
        <begin position="98"/>
        <end position="124"/>
    </location>
</feature>
<dbReference type="Pfam" id="PF00528">
    <property type="entry name" value="BPD_transp_1"/>
    <property type="match status" value="1"/>
</dbReference>
<evidence type="ECO:0000256" key="8">
    <source>
        <dbReference type="SAM" id="MobiDB-lite"/>
    </source>
</evidence>
<proteinExistence type="inferred from homology"/>
<comment type="subcellular location">
    <subcellularLocation>
        <location evidence="1 7">Cell membrane</location>
        <topology evidence="1 7">Multi-pass membrane protein</topology>
    </subcellularLocation>
</comment>
<dbReference type="Gene3D" id="1.10.3720.10">
    <property type="entry name" value="MetI-like"/>
    <property type="match status" value="1"/>
</dbReference>
<accession>A0A895YKB0</accession>
<feature type="transmembrane region" description="Helical" evidence="7">
    <location>
        <begin position="45"/>
        <end position="68"/>
    </location>
</feature>
<dbReference type="Proteomes" id="UP000662857">
    <property type="component" value="Chromosome"/>
</dbReference>
<dbReference type="PANTHER" id="PTHR30193">
    <property type="entry name" value="ABC TRANSPORTER PERMEASE PROTEIN"/>
    <property type="match status" value="1"/>
</dbReference>
<evidence type="ECO:0000256" key="3">
    <source>
        <dbReference type="ARBA" id="ARBA00022475"/>
    </source>
</evidence>
<dbReference type="RefSeq" id="WP_239678688.1">
    <property type="nucleotide sequence ID" value="NZ_CP070499.1"/>
</dbReference>
<dbReference type="GO" id="GO:0005886">
    <property type="term" value="C:plasma membrane"/>
    <property type="evidence" value="ECO:0007669"/>
    <property type="project" value="UniProtKB-SubCell"/>
</dbReference>
<keyword evidence="2 7" id="KW-0813">Transport</keyword>
<keyword evidence="11" id="KW-1185">Reference proteome</keyword>
<keyword evidence="6 7" id="KW-0472">Membrane</keyword>
<feature type="transmembrane region" description="Helical" evidence="7">
    <location>
        <begin position="302"/>
        <end position="324"/>
    </location>
</feature>
<dbReference type="GO" id="GO:0055085">
    <property type="term" value="P:transmembrane transport"/>
    <property type="evidence" value="ECO:0007669"/>
    <property type="project" value="InterPro"/>
</dbReference>
<feature type="region of interest" description="Disordered" evidence="8">
    <location>
        <begin position="1"/>
        <end position="28"/>
    </location>
</feature>
<evidence type="ECO:0000256" key="6">
    <source>
        <dbReference type="ARBA" id="ARBA00023136"/>
    </source>
</evidence>
<dbReference type="CDD" id="cd06261">
    <property type="entry name" value="TM_PBP2"/>
    <property type="match status" value="1"/>
</dbReference>
<evidence type="ECO:0000259" key="9">
    <source>
        <dbReference type="PROSITE" id="PS50928"/>
    </source>
</evidence>
<sequence length="331" mass="36866">MTKLDVTEPPPTDTGRRAGSAPSGKPPNGGWRLTLNRLDLKGSPYLYIAPFFILFGIFGAYPIIYTIWLSATNRSPLRAETEFVGFDNFITLLGDDRFWGSVINTLGIFVIATVPQLVLALMLANWLNRQMRGMGFFRMAIAVPIVTSTAVVALIFGMFFARDYGLVNYLLETIGLDRVDWRASQGHSWLAIASMVDWRWTGYNALIYLAAMQAIPKDLYESAELDGASRGRQFWTITIPLLQPTIIFTVIISTIGGLQLFVEPLMFTSGSGALRGGSTGQFQTMNMYLVQTLRDFHEWGRAGAIALLLILLTVVVSAINYWLIRRISSDK</sequence>
<gene>
    <name evidence="10" type="ORF">JQS43_09420</name>
</gene>
<protein>
    <submittedName>
        <fullName evidence="10">Sugar ABC transporter permease</fullName>
    </submittedName>
</protein>
<feature type="domain" description="ABC transmembrane type-1" evidence="9">
    <location>
        <begin position="102"/>
        <end position="320"/>
    </location>
</feature>
<evidence type="ECO:0000313" key="10">
    <source>
        <dbReference type="EMBL" id="QSB16472.1"/>
    </source>
</evidence>
<keyword evidence="5 7" id="KW-1133">Transmembrane helix</keyword>
<keyword evidence="4 7" id="KW-0812">Transmembrane</keyword>
<reference evidence="10" key="1">
    <citation type="submission" date="2021-02" db="EMBL/GenBank/DDBJ databases">
        <title>Natrosporangium hydrolyticum gen. nov., sp. nov, a haloalkaliphilic actinobacterium from a soda solonchak soil.</title>
        <authorList>
            <person name="Sorokin D.Y."/>
            <person name="Khijniak T.V."/>
            <person name="Zakharycheva A.P."/>
            <person name="Boueva O.V."/>
            <person name="Ariskina E.V."/>
            <person name="Hahnke R.L."/>
            <person name="Bunk B."/>
            <person name="Sproer C."/>
            <person name="Schumann P."/>
            <person name="Evtushenko L.I."/>
            <person name="Kublanov I.V."/>
        </authorList>
    </citation>
    <scope>NUCLEOTIDE SEQUENCE</scope>
    <source>
        <strain evidence="10">DSM 106523</strain>
    </source>
</reference>
<evidence type="ECO:0000256" key="2">
    <source>
        <dbReference type="ARBA" id="ARBA00022448"/>
    </source>
</evidence>
<dbReference type="EMBL" id="CP070499">
    <property type="protein sequence ID" value="QSB16472.1"/>
    <property type="molecule type" value="Genomic_DNA"/>
</dbReference>
<dbReference type="SUPFAM" id="SSF160964">
    <property type="entry name" value="MalF N-terminal region-like"/>
    <property type="match status" value="1"/>
</dbReference>
<dbReference type="PROSITE" id="PS50928">
    <property type="entry name" value="ABC_TM1"/>
    <property type="match status" value="1"/>
</dbReference>
<dbReference type="InterPro" id="IPR035906">
    <property type="entry name" value="MetI-like_sf"/>
</dbReference>
<evidence type="ECO:0000256" key="1">
    <source>
        <dbReference type="ARBA" id="ARBA00004651"/>
    </source>
</evidence>
<organism evidence="10 11">
    <name type="scientific">Natronosporangium hydrolyticum</name>
    <dbReference type="NCBI Taxonomy" id="2811111"/>
    <lineage>
        <taxon>Bacteria</taxon>
        <taxon>Bacillati</taxon>
        <taxon>Actinomycetota</taxon>
        <taxon>Actinomycetes</taxon>
        <taxon>Micromonosporales</taxon>
        <taxon>Micromonosporaceae</taxon>
        <taxon>Natronosporangium</taxon>
    </lineage>
</organism>
<feature type="transmembrane region" description="Helical" evidence="7">
    <location>
        <begin position="136"/>
        <end position="161"/>
    </location>
</feature>
<dbReference type="InterPro" id="IPR051393">
    <property type="entry name" value="ABC_transporter_permease"/>
</dbReference>